<evidence type="ECO:0000256" key="1">
    <source>
        <dbReference type="ARBA" id="ARBA00004496"/>
    </source>
</evidence>
<comment type="similarity">
    <text evidence="2">Belongs to the short-chain dehydrogenases/reductases (SDR) family.</text>
</comment>
<evidence type="ECO:0000256" key="5">
    <source>
        <dbReference type="ARBA" id="ARBA00023002"/>
    </source>
</evidence>
<dbReference type="InterPro" id="IPR002347">
    <property type="entry name" value="SDR_fam"/>
</dbReference>
<comment type="subcellular location">
    <subcellularLocation>
        <location evidence="1">Cytoplasm</location>
    </subcellularLocation>
</comment>
<evidence type="ECO:0000256" key="3">
    <source>
        <dbReference type="ARBA" id="ARBA00022490"/>
    </source>
</evidence>
<dbReference type="GO" id="GO:0006729">
    <property type="term" value="P:tetrahydrobiopterin biosynthetic process"/>
    <property type="evidence" value="ECO:0007669"/>
    <property type="project" value="TreeGrafter"/>
</dbReference>
<dbReference type="InterPro" id="IPR036291">
    <property type="entry name" value="NAD(P)-bd_dom_sf"/>
</dbReference>
<dbReference type="PRINTS" id="PR00081">
    <property type="entry name" value="GDHRDH"/>
</dbReference>
<gene>
    <name evidence="6" type="ORF">JCM9157_3588</name>
</gene>
<keyword evidence="3" id="KW-0963">Cytoplasm</keyword>
<accession>W4QXQ7</accession>
<keyword evidence="4" id="KW-0521">NADP</keyword>
<dbReference type="Proteomes" id="UP000018896">
    <property type="component" value="Unassembled WGS sequence"/>
</dbReference>
<evidence type="ECO:0000256" key="4">
    <source>
        <dbReference type="ARBA" id="ARBA00022857"/>
    </source>
</evidence>
<evidence type="ECO:0000313" key="7">
    <source>
        <dbReference type="Proteomes" id="UP000018896"/>
    </source>
</evidence>
<dbReference type="AlphaFoldDB" id="W4QXQ7"/>
<reference evidence="6 7" key="1">
    <citation type="journal article" date="2014" name="Genome Announc.">
        <title>Draft Genome Sequences of Three Alkaliphilic Bacillus Strains, Bacillus wakoensis JCM 9140T, Bacillus akibai JCM 9157T, and Bacillus hemicellulosilyticus JCM 9152T.</title>
        <authorList>
            <person name="Yuki M."/>
            <person name="Oshima K."/>
            <person name="Suda W."/>
            <person name="Oshida Y."/>
            <person name="Kitamura K."/>
            <person name="Iida T."/>
            <person name="Hattori M."/>
            <person name="Ohkuma M."/>
        </authorList>
    </citation>
    <scope>NUCLEOTIDE SEQUENCE [LARGE SCALE GENOMIC DNA]</scope>
    <source>
        <strain evidence="6 7">JCM 9157</strain>
    </source>
</reference>
<dbReference type="EMBL" id="BAUV01000034">
    <property type="protein sequence ID" value="GAE36408.1"/>
    <property type="molecule type" value="Genomic_DNA"/>
</dbReference>
<dbReference type="InterPro" id="IPR051721">
    <property type="entry name" value="Biopterin_syn/organic_redct"/>
</dbReference>
<dbReference type="InterPro" id="IPR020904">
    <property type="entry name" value="Sc_DH/Rdtase_CS"/>
</dbReference>
<dbReference type="STRING" id="1236973.JCM9157_3588"/>
<dbReference type="PROSITE" id="PS00061">
    <property type="entry name" value="ADH_SHORT"/>
    <property type="match status" value="1"/>
</dbReference>
<keyword evidence="7" id="KW-1185">Reference proteome</keyword>
<proteinExistence type="inferred from homology"/>
<sequence>MKYVVITGSSKGLGEAIVKQLLTEKEIAVCCIARSRNVELEELAKRHDVPLYFFAYDLENVDHIDELMKDVFSVIKDNVDSIHLINNAGMLNPINPIDKITSSEIISNLHVNLLSPMIITSEFMKHTTDFSCKKRIINISSGAGKRPIYGWSCYGTSKAGLDLFSQNTAVDQLQAKHPVQICSFGPGIMDTQMQEQIRSTDESNFVDVEKFRAYKNDGHLLPPSVVAKVVVDLLENESFPNGKVVSVQDYLTS</sequence>
<dbReference type="RefSeq" id="WP_035666382.1">
    <property type="nucleotide sequence ID" value="NZ_BAUV01000034.1"/>
</dbReference>
<dbReference type="Pfam" id="PF00106">
    <property type="entry name" value="adh_short"/>
    <property type="match status" value="1"/>
</dbReference>
<dbReference type="GO" id="GO:0005737">
    <property type="term" value="C:cytoplasm"/>
    <property type="evidence" value="ECO:0007669"/>
    <property type="project" value="UniProtKB-SubCell"/>
</dbReference>
<dbReference type="Gene3D" id="3.40.50.720">
    <property type="entry name" value="NAD(P)-binding Rossmann-like Domain"/>
    <property type="match status" value="1"/>
</dbReference>
<dbReference type="OrthoDB" id="9794387at2"/>
<dbReference type="NCBIfam" id="NF005381">
    <property type="entry name" value="PRK06924.1"/>
    <property type="match status" value="1"/>
</dbReference>
<evidence type="ECO:0000313" key="6">
    <source>
        <dbReference type="EMBL" id="GAE36408.1"/>
    </source>
</evidence>
<keyword evidence="5" id="KW-0560">Oxidoreductase</keyword>
<dbReference type="eggNOG" id="COG1028">
    <property type="taxonomic scope" value="Bacteria"/>
</dbReference>
<protein>
    <submittedName>
        <fullName evidence="6">Oxidoreductase</fullName>
    </submittedName>
</protein>
<dbReference type="SUPFAM" id="SSF51735">
    <property type="entry name" value="NAD(P)-binding Rossmann-fold domains"/>
    <property type="match status" value="1"/>
</dbReference>
<dbReference type="GO" id="GO:0004757">
    <property type="term" value="F:sepiapterin reductase (NADP+) activity"/>
    <property type="evidence" value="ECO:0007669"/>
    <property type="project" value="TreeGrafter"/>
</dbReference>
<evidence type="ECO:0000256" key="2">
    <source>
        <dbReference type="ARBA" id="ARBA00006484"/>
    </source>
</evidence>
<comment type="caution">
    <text evidence="6">The sequence shown here is derived from an EMBL/GenBank/DDBJ whole genome shotgun (WGS) entry which is preliminary data.</text>
</comment>
<dbReference type="PANTHER" id="PTHR44085:SF2">
    <property type="entry name" value="SEPIAPTERIN REDUCTASE"/>
    <property type="match status" value="1"/>
</dbReference>
<dbReference type="PANTHER" id="PTHR44085">
    <property type="entry name" value="SEPIAPTERIN REDUCTASE"/>
    <property type="match status" value="1"/>
</dbReference>
<organism evidence="6 7">
    <name type="scientific">Halalkalibacter akibai (strain ATCC 43226 / DSM 21942 / CIP 109018 / JCM 9157 / 1139)</name>
    <name type="common">Bacillus akibai</name>
    <dbReference type="NCBI Taxonomy" id="1236973"/>
    <lineage>
        <taxon>Bacteria</taxon>
        <taxon>Bacillati</taxon>
        <taxon>Bacillota</taxon>
        <taxon>Bacilli</taxon>
        <taxon>Bacillales</taxon>
        <taxon>Bacillaceae</taxon>
        <taxon>Halalkalibacter</taxon>
    </lineage>
</organism>
<name>W4QXQ7_HALA3</name>